<keyword evidence="2" id="KW-1185">Reference proteome</keyword>
<dbReference type="Proteomes" id="UP001378956">
    <property type="component" value="Unassembled WGS sequence"/>
</dbReference>
<organism evidence="1 2">
    <name type="scientific">Pedobacter panaciterrae</name>
    <dbReference type="NCBI Taxonomy" id="363849"/>
    <lineage>
        <taxon>Bacteria</taxon>
        <taxon>Pseudomonadati</taxon>
        <taxon>Bacteroidota</taxon>
        <taxon>Sphingobacteriia</taxon>
        <taxon>Sphingobacteriales</taxon>
        <taxon>Sphingobacteriaceae</taxon>
        <taxon>Pedobacter</taxon>
    </lineage>
</organism>
<protein>
    <recommendedName>
        <fullName evidence="3">Tetratricopeptide repeat protein</fullName>
    </recommendedName>
</protein>
<evidence type="ECO:0008006" key="3">
    <source>
        <dbReference type="Google" id="ProtNLM"/>
    </source>
</evidence>
<proteinExistence type="predicted"/>
<evidence type="ECO:0000313" key="1">
    <source>
        <dbReference type="EMBL" id="MEJ2902434.1"/>
    </source>
</evidence>
<gene>
    <name evidence="1" type="ORF">WAE58_08350</name>
</gene>
<comment type="caution">
    <text evidence="1">The sequence shown here is derived from an EMBL/GenBank/DDBJ whole genome shotgun (WGS) entry which is preliminary data.</text>
</comment>
<dbReference type="RefSeq" id="WP_172662801.1">
    <property type="nucleotide sequence ID" value="NZ_JABMKW010000020.1"/>
</dbReference>
<dbReference type="EMBL" id="JBBEUB010000002">
    <property type="protein sequence ID" value="MEJ2902434.1"/>
    <property type="molecule type" value="Genomic_DNA"/>
</dbReference>
<reference evidence="1 2" key="1">
    <citation type="submission" date="2024-03" db="EMBL/GenBank/DDBJ databases">
        <title>Sequence of Lycoming College Course Isolates.</title>
        <authorList>
            <person name="Plotts O."/>
            <person name="Newman J."/>
        </authorList>
    </citation>
    <scope>NUCLEOTIDE SEQUENCE [LARGE SCALE GENOMIC DNA]</scope>
    <source>
        <strain evidence="1 2">CJB-3</strain>
    </source>
</reference>
<evidence type="ECO:0000313" key="2">
    <source>
        <dbReference type="Proteomes" id="UP001378956"/>
    </source>
</evidence>
<sequence length="95" mass="11128">MTASKQVGDRDNLGYFSAELALLQENNGQYQDALQNYKRSRQITDSLYSQESKNKIASLEAQYAFRKKEETYKQQQQLSKLQMRQLTSLAHWPSY</sequence>
<accession>A0ABU8NJK9</accession>
<name>A0ABU8NJK9_9SPHI</name>